<name>A0A1I2Z924_9FIRM</name>
<accession>A0A1I2Z924</accession>
<dbReference type="STRING" id="341036.SAMN05660649_04809"/>
<dbReference type="OrthoDB" id="1787854at2"/>
<sequence>MLTISKYQRDQRGSILPIMAVVIIILFAVSAIAIDFARRNIAAEKLQTAGDAASLAGAMSATRYVKLEIDPGKYKTTCHRNHKSYPCCKSCGDKFTVTGKESELIDQKGYKDYLCNCGGGSVKILDRWVEYKGNNAENAAIMFFNLNKPREMNSAQGGQSAINDIKIFSNRSDPRYPSVLVRSTGKIKTIMMNSLNKLFPGVDFTYLNASKCSQGGSFYYDLNGRWHKAAEEGCD</sequence>
<reference evidence="4" key="1">
    <citation type="submission" date="2016-10" db="EMBL/GenBank/DDBJ databases">
        <authorList>
            <person name="Varghese N."/>
            <person name="Submissions S."/>
        </authorList>
    </citation>
    <scope>NUCLEOTIDE SEQUENCE [LARGE SCALE GENOMIC DNA]</scope>
    <source>
        <strain evidence="4">DSM 17038</strain>
    </source>
</reference>
<protein>
    <submittedName>
        <fullName evidence="3">Putative Flp pilus-assembly TadE/G-like</fullName>
    </submittedName>
</protein>
<dbReference type="Pfam" id="PF13400">
    <property type="entry name" value="Tad"/>
    <property type="match status" value="1"/>
</dbReference>
<dbReference type="RefSeq" id="WP_092475414.1">
    <property type="nucleotide sequence ID" value="NZ_FOOX01000025.1"/>
</dbReference>
<proteinExistence type="predicted"/>
<dbReference type="AlphaFoldDB" id="A0A1I2Z924"/>
<keyword evidence="1" id="KW-0472">Membrane</keyword>
<dbReference type="Proteomes" id="UP000199337">
    <property type="component" value="Unassembled WGS sequence"/>
</dbReference>
<keyword evidence="4" id="KW-1185">Reference proteome</keyword>
<feature type="domain" description="Putative Flp pilus-assembly TadG-like N-terminal" evidence="2">
    <location>
        <begin position="13"/>
        <end position="59"/>
    </location>
</feature>
<keyword evidence="1" id="KW-1133">Transmembrane helix</keyword>
<dbReference type="EMBL" id="FOOX01000025">
    <property type="protein sequence ID" value="SFH34016.1"/>
    <property type="molecule type" value="Genomic_DNA"/>
</dbReference>
<dbReference type="InterPro" id="IPR028087">
    <property type="entry name" value="Tad_N"/>
</dbReference>
<feature type="transmembrane region" description="Helical" evidence="1">
    <location>
        <begin position="15"/>
        <end position="37"/>
    </location>
</feature>
<keyword evidence="1" id="KW-0812">Transmembrane</keyword>
<evidence type="ECO:0000256" key="1">
    <source>
        <dbReference type="SAM" id="Phobius"/>
    </source>
</evidence>
<gene>
    <name evidence="3" type="ORF">SAMN05660649_04809</name>
</gene>
<organism evidence="3 4">
    <name type="scientific">Desulfotruncus arcticus DSM 17038</name>
    <dbReference type="NCBI Taxonomy" id="1121424"/>
    <lineage>
        <taxon>Bacteria</taxon>
        <taxon>Bacillati</taxon>
        <taxon>Bacillota</taxon>
        <taxon>Clostridia</taxon>
        <taxon>Eubacteriales</taxon>
        <taxon>Desulfallaceae</taxon>
        <taxon>Desulfotruncus</taxon>
    </lineage>
</organism>
<evidence type="ECO:0000313" key="4">
    <source>
        <dbReference type="Proteomes" id="UP000199337"/>
    </source>
</evidence>
<evidence type="ECO:0000313" key="3">
    <source>
        <dbReference type="EMBL" id="SFH34016.1"/>
    </source>
</evidence>
<evidence type="ECO:0000259" key="2">
    <source>
        <dbReference type="Pfam" id="PF13400"/>
    </source>
</evidence>